<feature type="coiled-coil region" evidence="8">
    <location>
        <begin position="221"/>
        <end position="255"/>
    </location>
</feature>
<keyword evidence="4 9" id="KW-0732">Signal</keyword>
<keyword evidence="6" id="KW-0472">Membrane</keyword>
<evidence type="ECO:0000256" key="2">
    <source>
        <dbReference type="ARBA" id="ARBA00022622"/>
    </source>
</evidence>
<name>A0A9P0GAD4_9CUCU</name>
<evidence type="ECO:0000313" key="11">
    <source>
        <dbReference type="Proteomes" id="UP001153636"/>
    </source>
</evidence>
<reference evidence="10" key="1">
    <citation type="submission" date="2022-01" db="EMBL/GenBank/DDBJ databases">
        <authorList>
            <person name="King R."/>
        </authorList>
    </citation>
    <scope>NUCLEOTIDE SEQUENCE</scope>
</reference>
<keyword evidence="5" id="KW-1133">Transmembrane helix</keyword>
<comment type="subcellular location">
    <subcellularLocation>
        <location evidence="1">Membrane</location>
        <topology evidence="1">Lipid-anchor</topology>
        <topology evidence="1">GPI-anchor</topology>
    </subcellularLocation>
</comment>
<evidence type="ECO:0000256" key="5">
    <source>
        <dbReference type="ARBA" id="ARBA00022989"/>
    </source>
</evidence>
<dbReference type="OrthoDB" id="6331233at2759"/>
<dbReference type="CDD" id="cd00117">
    <property type="entry name" value="TFP"/>
    <property type="match status" value="1"/>
</dbReference>
<feature type="chain" id="PRO_5040203800" description="Protein quiver" evidence="9">
    <location>
        <begin position="22"/>
        <end position="256"/>
    </location>
</feature>
<evidence type="ECO:0000256" key="9">
    <source>
        <dbReference type="SAM" id="SignalP"/>
    </source>
</evidence>
<evidence type="ECO:0000313" key="10">
    <source>
        <dbReference type="EMBL" id="CAH1108199.1"/>
    </source>
</evidence>
<keyword evidence="7" id="KW-0449">Lipoprotein</keyword>
<keyword evidence="11" id="KW-1185">Reference proteome</keyword>
<gene>
    <name evidence="10" type="ORF">PSYICH_LOCUS9353</name>
</gene>
<evidence type="ECO:0000256" key="7">
    <source>
        <dbReference type="ARBA" id="ARBA00023288"/>
    </source>
</evidence>
<evidence type="ECO:0000256" key="4">
    <source>
        <dbReference type="ARBA" id="ARBA00022729"/>
    </source>
</evidence>
<protein>
    <recommendedName>
        <fullName evidence="12">Protein quiver</fullName>
    </recommendedName>
</protein>
<dbReference type="PANTHER" id="PTHR33562">
    <property type="entry name" value="ATILLA, ISOFORM B-RELATED-RELATED"/>
    <property type="match status" value="1"/>
</dbReference>
<sequence length="256" mass="29119">MKIHIVFILVFLLYYIHSVKSLKCYTCSCTEDDTDTSCLDNLGAKEGDITDCDKKYCILVRIDYKDPRGKLQSISRNCVDKPVYIHEVIEDETHRSYFKACKSDLCNDGNGRTDSSSGETGVFGDKSTIYCPVYDATENVKVGFIKNVLNFVQNVVFSSSGTENSENENYLNIVEEEGPPKVKRGNKTCFTAVKSIILSKVNLTNREILQKNLRIGRIRKMDDLQKSLKLLSKDNAAFRRKRKGLKNRVDELEIKL</sequence>
<proteinExistence type="predicted"/>
<evidence type="ECO:0000256" key="3">
    <source>
        <dbReference type="ARBA" id="ARBA00022692"/>
    </source>
</evidence>
<dbReference type="InterPro" id="IPR050975">
    <property type="entry name" value="Sleep_regulator"/>
</dbReference>
<dbReference type="GO" id="GO:0098552">
    <property type="term" value="C:side of membrane"/>
    <property type="evidence" value="ECO:0007669"/>
    <property type="project" value="UniProtKB-KW"/>
</dbReference>
<accession>A0A9P0GAD4</accession>
<feature type="signal peptide" evidence="9">
    <location>
        <begin position="1"/>
        <end position="21"/>
    </location>
</feature>
<keyword evidence="2" id="KW-0325">Glycoprotein</keyword>
<keyword evidence="8" id="KW-0175">Coiled coil</keyword>
<evidence type="ECO:0000256" key="6">
    <source>
        <dbReference type="ARBA" id="ARBA00023136"/>
    </source>
</evidence>
<evidence type="ECO:0000256" key="8">
    <source>
        <dbReference type="SAM" id="Coils"/>
    </source>
</evidence>
<evidence type="ECO:0008006" key="12">
    <source>
        <dbReference type="Google" id="ProtNLM"/>
    </source>
</evidence>
<dbReference type="AlphaFoldDB" id="A0A9P0GAD4"/>
<keyword evidence="2" id="KW-0336">GPI-anchor</keyword>
<evidence type="ECO:0000256" key="1">
    <source>
        <dbReference type="ARBA" id="ARBA00004589"/>
    </source>
</evidence>
<keyword evidence="3" id="KW-0812">Transmembrane</keyword>
<organism evidence="10 11">
    <name type="scientific">Psylliodes chrysocephalus</name>
    <dbReference type="NCBI Taxonomy" id="3402493"/>
    <lineage>
        <taxon>Eukaryota</taxon>
        <taxon>Metazoa</taxon>
        <taxon>Ecdysozoa</taxon>
        <taxon>Arthropoda</taxon>
        <taxon>Hexapoda</taxon>
        <taxon>Insecta</taxon>
        <taxon>Pterygota</taxon>
        <taxon>Neoptera</taxon>
        <taxon>Endopterygota</taxon>
        <taxon>Coleoptera</taxon>
        <taxon>Polyphaga</taxon>
        <taxon>Cucujiformia</taxon>
        <taxon>Chrysomeloidea</taxon>
        <taxon>Chrysomelidae</taxon>
        <taxon>Galerucinae</taxon>
        <taxon>Alticini</taxon>
        <taxon>Psylliodes</taxon>
    </lineage>
</organism>
<dbReference type="Proteomes" id="UP001153636">
    <property type="component" value="Chromosome 3"/>
</dbReference>
<dbReference type="EMBL" id="OV651815">
    <property type="protein sequence ID" value="CAH1108199.1"/>
    <property type="molecule type" value="Genomic_DNA"/>
</dbReference>